<dbReference type="InterPro" id="IPR013321">
    <property type="entry name" value="Arc_rbn_hlx_hlx"/>
</dbReference>
<sequence>MGEKKKSTKSFILRVDADTMDAIEAWAADEFRSTNGQLQWIITEALRKAKRLPKKKPTDPENHEHE</sequence>
<organism evidence="1 2">
    <name type="scientific">Prevotella aff. ruminicola Tc2-24</name>
    <dbReference type="NCBI Taxonomy" id="81582"/>
    <lineage>
        <taxon>Bacteria</taxon>
        <taxon>Pseudomonadati</taxon>
        <taxon>Bacteroidota</taxon>
        <taxon>Bacteroidia</taxon>
        <taxon>Bacteroidales</taxon>
        <taxon>Prevotellaceae</taxon>
        <taxon>Prevotella</taxon>
    </lineage>
</organism>
<evidence type="ECO:0000313" key="2">
    <source>
        <dbReference type="Proteomes" id="UP000199373"/>
    </source>
</evidence>
<evidence type="ECO:0000313" key="1">
    <source>
        <dbReference type="EMBL" id="SEW14540.1"/>
    </source>
</evidence>
<name>A0A1I0PJI7_9BACT</name>
<dbReference type="Gene3D" id="1.10.1220.10">
    <property type="entry name" value="Met repressor-like"/>
    <property type="match status" value="1"/>
</dbReference>
<proteinExistence type="predicted"/>
<gene>
    <name evidence="1" type="ORF">SAMN04487850_1811</name>
</gene>
<reference evidence="1 2" key="1">
    <citation type="submission" date="2016-10" db="EMBL/GenBank/DDBJ databases">
        <authorList>
            <person name="de Groot N.N."/>
        </authorList>
    </citation>
    <scope>NUCLEOTIDE SEQUENCE [LARGE SCALE GENOMIC DNA]</scope>
    <source>
        <strain evidence="1 2">TC2-24</strain>
    </source>
</reference>
<dbReference type="Proteomes" id="UP000199373">
    <property type="component" value="Unassembled WGS sequence"/>
</dbReference>
<evidence type="ECO:0008006" key="3">
    <source>
        <dbReference type="Google" id="ProtNLM"/>
    </source>
</evidence>
<protein>
    <recommendedName>
        <fullName evidence="3">Arc-like DNA binding domain-containing protein</fullName>
    </recommendedName>
</protein>
<dbReference type="AlphaFoldDB" id="A0A1I0PJI7"/>
<accession>A0A1I0PJI7</accession>
<keyword evidence="2" id="KW-1185">Reference proteome</keyword>
<dbReference type="GO" id="GO:0006355">
    <property type="term" value="P:regulation of DNA-templated transcription"/>
    <property type="evidence" value="ECO:0007669"/>
    <property type="project" value="InterPro"/>
</dbReference>
<dbReference type="RefSeq" id="WP_091916019.1">
    <property type="nucleotide sequence ID" value="NZ_FOIQ01000004.1"/>
</dbReference>
<dbReference type="SUPFAM" id="SSF47598">
    <property type="entry name" value="Ribbon-helix-helix"/>
    <property type="match status" value="1"/>
</dbReference>
<dbReference type="InterPro" id="IPR010985">
    <property type="entry name" value="Ribbon_hlx_hlx"/>
</dbReference>
<dbReference type="EMBL" id="FOIQ01000004">
    <property type="protein sequence ID" value="SEW14540.1"/>
    <property type="molecule type" value="Genomic_DNA"/>
</dbReference>